<dbReference type="GO" id="GO:0003824">
    <property type="term" value="F:catalytic activity"/>
    <property type="evidence" value="ECO:0007669"/>
    <property type="project" value="UniProtKB-ARBA"/>
</dbReference>
<dbReference type="STRING" id="1134510.O9A_00884"/>
<protein>
    <submittedName>
        <fullName evidence="1">Uncharacterized protein</fullName>
    </submittedName>
</protein>
<keyword evidence="2" id="KW-1185">Reference proteome</keyword>
<dbReference type="HOGENOM" id="CLU_2068482_0_0_5"/>
<dbReference type="InterPro" id="IPR025157">
    <property type="entry name" value="Hemagglutinin_rpt"/>
</dbReference>
<sequence>MLWFWIFLKDVKDKGDQRENSMVQSHLMGGKDVQISANHDVNMQEANVLAGCNVNIDSGNSITLLESYDISNGKEKHEKSFEALQVLSMLAFLIRYKTCRMQPNVLVMGTGNTKLTMV</sequence>
<dbReference type="EMBL" id="AHPL01000008">
    <property type="protein sequence ID" value="KEC55004.1"/>
    <property type="molecule type" value="Genomic_DNA"/>
</dbReference>
<evidence type="ECO:0000313" key="2">
    <source>
        <dbReference type="Proteomes" id="UP000027015"/>
    </source>
</evidence>
<dbReference type="AlphaFoldDB" id="A0A067W5L0"/>
<comment type="caution">
    <text evidence="1">The sequence shown here is derived from an EMBL/GenBank/DDBJ whole genome shotgun (WGS) entry which is preliminary data.</text>
</comment>
<gene>
    <name evidence="1" type="ORF">O9A_00884</name>
</gene>
<dbReference type="Pfam" id="PF13332">
    <property type="entry name" value="Fil_haemagg_2"/>
    <property type="match status" value="1"/>
</dbReference>
<evidence type="ECO:0000313" key="1">
    <source>
        <dbReference type="EMBL" id="KEC55004.1"/>
    </source>
</evidence>
<proteinExistence type="predicted"/>
<dbReference type="Proteomes" id="UP000027015">
    <property type="component" value="Unassembled WGS sequence"/>
</dbReference>
<dbReference type="PATRIC" id="fig|1134510.3.peg.1013"/>
<name>A0A067W5L0_9HYPH</name>
<accession>A0A067W5L0</accession>
<organism evidence="1 2">
    <name type="scientific">Bartonella koehlerae C-29</name>
    <dbReference type="NCBI Taxonomy" id="1134510"/>
    <lineage>
        <taxon>Bacteria</taxon>
        <taxon>Pseudomonadati</taxon>
        <taxon>Pseudomonadota</taxon>
        <taxon>Alphaproteobacteria</taxon>
        <taxon>Hyphomicrobiales</taxon>
        <taxon>Bartonellaceae</taxon>
        <taxon>Bartonella</taxon>
    </lineage>
</organism>
<reference evidence="1 2" key="1">
    <citation type="submission" date="2012-04" db="EMBL/GenBank/DDBJ databases">
        <title>The Genome Sequence of Bartonella koehlerae C-29.</title>
        <authorList>
            <consortium name="The Broad Institute Genome Sequencing Platform"/>
            <consortium name="The Broad Institute Genome Sequencing Center for Infectious Disease"/>
            <person name="Feldgarden M."/>
            <person name="Kirby J."/>
            <person name="Kosoy M."/>
            <person name="Birtles R."/>
            <person name="Probert W.S."/>
            <person name="Chiaraviglio L."/>
            <person name="Walker B."/>
            <person name="Young S.K."/>
            <person name="Zeng Q."/>
            <person name="Gargeya S."/>
            <person name="Fitzgerald M."/>
            <person name="Haas B."/>
            <person name="Abouelleil A."/>
            <person name="Alvarado L."/>
            <person name="Arachchi H.M."/>
            <person name="Berlin A.M."/>
            <person name="Chapman S.B."/>
            <person name="Goldberg J."/>
            <person name="Griggs A."/>
            <person name="Gujja S."/>
            <person name="Hansen M."/>
            <person name="Howarth C."/>
            <person name="Imamovic A."/>
            <person name="Larimer J."/>
            <person name="McCowen C."/>
            <person name="Montmayeur A."/>
            <person name="Murphy C."/>
            <person name="Neiman D."/>
            <person name="Pearson M."/>
            <person name="Priest M."/>
            <person name="Roberts A."/>
            <person name="Saif S."/>
            <person name="Shea T."/>
            <person name="Sisk P."/>
            <person name="Sykes S."/>
            <person name="Wortman J."/>
            <person name="Nusbaum C."/>
            <person name="Birren B."/>
        </authorList>
    </citation>
    <scope>NUCLEOTIDE SEQUENCE [LARGE SCALE GENOMIC DNA]</scope>
    <source>
        <strain evidence="1 2">C-29</strain>
    </source>
</reference>